<comment type="subcellular location">
    <subcellularLocation>
        <location evidence="1 12">Cytoplasm</location>
    </subcellularLocation>
</comment>
<comment type="caution">
    <text evidence="12">Lacks conserved residue(s) required for the propagation of feature annotation.</text>
</comment>
<keyword evidence="7 12" id="KW-0573">Peptidoglycan synthesis</keyword>
<dbReference type="SUPFAM" id="SSF55205">
    <property type="entry name" value="EPT/RTPC-like"/>
    <property type="match status" value="1"/>
</dbReference>
<dbReference type="EC" id="2.5.1.7" evidence="12"/>
<comment type="similarity">
    <text evidence="10 12">Belongs to the EPSP synthase family. MurA subfamily.</text>
</comment>
<evidence type="ECO:0000256" key="3">
    <source>
        <dbReference type="ARBA" id="ARBA00022490"/>
    </source>
</evidence>
<evidence type="ECO:0000256" key="8">
    <source>
        <dbReference type="ARBA" id="ARBA00023306"/>
    </source>
</evidence>
<dbReference type="GO" id="GO:0009252">
    <property type="term" value="P:peptidoglycan biosynthetic process"/>
    <property type="evidence" value="ECO:0007669"/>
    <property type="project" value="UniProtKB-UniRule"/>
</dbReference>
<dbReference type="CDD" id="cd01555">
    <property type="entry name" value="UdpNAET"/>
    <property type="match status" value="1"/>
</dbReference>
<dbReference type="HAMAP" id="MF_00111">
    <property type="entry name" value="MurA"/>
    <property type="match status" value="1"/>
</dbReference>
<dbReference type="GO" id="GO:0008760">
    <property type="term" value="F:UDP-N-acetylglucosamine 1-carboxyvinyltransferase activity"/>
    <property type="evidence" value="ECO:0007669"/>
    <property type="project" value="UniProtKB-UniRule"/>
</dbReference>
<dbReference type="Gene3D" id="3.65.10.10">
    <property type="entry name" value="Enolpyruvate transferase domain"/>
    <property type="match status" value="2"/>
</dbReference>
<comment type="function">
    <text evidence="12">Cell wall formation. Adds enolpyruvyl to UDP-N-acetylglucosamine.</text>
</comment>
<dbReference type="InterPro" id="IPR013792">
    <property type="entry name" value="RNA3'P_cycl/enolpyr_Trfase_a/b"/>
</dbReference>
<dbReference type="Proteomes" id="UP000886891">
    <property type="component" value="Unassembled WGS sequence"/>
</dbReference>
<evidence type="ECO:0000313" key="15">
    <source>
        <dbReference type="Proteomes" id="UP000886891"/>
    </source>
</evidence>
<dbReference type="PANTHER" id="PTHR43783">
    <property type="entry name" value="UDP-N-ACETYLGLUCOSAMINE 1-CARBOXYVINYLTRANSFERASE"/>
    <property type="match status" value="1"/>
</dbReference>
<reference evidence="14" key="2">
    <citation type="journal article" date="2021" name="PeerJ">
        <title>Extensive microbial diversity within the chicken gut microbiome revealed by metagenomics and culture.</title>
        <authorList>
            <person name="Gilroy R."/>
            <person name="Ravi A."/>
            <person name="Getino M."/>
            <person name="Pursley I."/>
            <person name="Horton D.L."/>
            <person name="Alikhan N.F."/>
            <person name="Baker D."/>
            <person name="Gharbi K."/>
            <person name="Hall N."/>
            <person name="Watson M."/>
            <person name="Adriaenssens E.M."/>
            <person name="Foster-Nyarko E."/>
            <person name="Jarju S."/>
            <person name="Secka A."/>
            <person name="Antonio M."/>
            <person name="Oren A."/>
            <person name="Chaudhuri R.R."/>
            <person name="La Ragione R."/>
            <person name="Hildebrand F."/>
            <person name="Pallen M.J."/>
        </authorList>
    </citation>
    <scope>NUCLEOTIDE SEQUENCE</scope>
    <source>
        <strain evidence="14">23406</strain>
    </source>
</reference>
<sequence>MGRYIVNGSRPLSGEIVVQGAKNAVLPLFAAALLTEDPVVIEHCPDLSDVHNMGRILESLGADVTIGEGRAKIACRYPVSHEIPARLASELRSSIFLLGSVLGRMKEAKVAYPGGCDIGLRPIDLHLKALRELGVKITERHGYIYCDARKMHAAPVTLDYPSVGATENVMLLASVAEGETVLENAAREPEIVDLQNFINAMGGSISGAGSPTVRIRGGERLKGTEYQTMPDRIVAGTYLIACAMCTGELRLKRVNPAHLSSLIAKLSKSGCKIEGKGDTLTIKATERPKGFDLIDTQPYPGFPTDLQAQMTALASIAEGTTVIGENIFETRFKHVPELIKMGASIKVKDRIAVVKGVNHLTGAEVTAMDLRGGAALILAGLAAHGTTIVNEIRHVERGYEGIERVLRSAGADIIRI</sequence>
<feature type="binding site" evidence="12">
    <location>
        <position position="327"/>
    </location>
    <ligand>
        <name>UDP-N-acetyl-alpha-D-glucosamine</name>
        <dbReference type="ChEBI" id="CHEBI:57705"/>
    </ligand>
</feature>
<dbReference type="NCBIfam" id="NF006873">
    <property type="entry name" value="PRK09369.1"/>
    <property type="match status" value="1"/>
</dbReference>
<protein>
    <recommendedName>
        <fullName evidence="12">UDP-N-acetylglucosamine 1-carboxyvinyltransferase</fullName>
        <ecNumber evidence="12">2.5.1.7</ecNumber>
    </recommendedName>
    <alternativeName>
        <fullName evidence="12">Enoylpyruvate transferase</fullName>
    </alternativeName>
    <alternativeName>
        <fullName evidence="12">UDP-N-acetylglucosamine enolpyruvyl transferase</fullName>
        <shortName evidence="12">EPT</shortName>
    </alternativeName>
</protein>
<evidence type="ECO:0000256" key="7">
    <source>
        <dbReference type="ARBA" id="ARBA00022984"/>
    </source>
</evidence>
<dbReference type="InterPro" id="IPR050068">
    <property type="entry name" value="MurA_subfamily"/>
</dbReference>
<evidence type="ECO:0000313" key="14">
    <source>
        <dbReference type="EMBL" id="HIV00116.1"/>
    </source>
</evidence>
<feature type="binding site" evidence="12">
    <location>
        <position position="92"/>
    </location>
    <ligand>
        <name>UDP-N-acetyl-alpha-D-glucosamine</name>
        <dbReference type="ChEBI" id="CHEBI:57705"/>
    </ligand>
</feature>
<name>A0A9D1SXW8_9FIRM</name>
<keyword evidence="4 12" id="KW-0132">Cell division</keyword>
<evidence type="ECO:0000256" key="1">
    <source>
        <dbReference type="ARBA" id="ARBA00004496"/>
    </source>
</evidence>
<evidence type="ECO:0000256" key="4">
    <source>
        <dbReference type="ARBA" id="ARBA00022618"/>
    </source>
</evidence>
<dbReference type="GO" id="GO:0019277">
    <property type="term" value="P:UDP-N-acetylgalactosamine biosynthetic process"/>
    <property type="evidence" value="ECO:0007669"/>
    <property type="project" value="InterPro"/>
</dbReference>
<keyword evidence="3 12" id="KW-0963">Cytoplasm</keyword>
<comment type="caution">
    <text evidence="14">The sequence shown here is derived from an EMBL/GenBank/DDBJ whole genome shotgun (WGS) entry which is preliminary data.</text>
</comment>
<accession>A0A9D1SXW8</accession>
<proteinExistence type="inferred from homology"/>
<keyword evidence="12" id="KW-0670">Pyruvate</keyword>
<evidence type="ECO:0000256" key="10">
    <source>
        <dbReference type="ARBA" id="ARBA00038367"/>
    </source>
</evidence>
<dbReference type="Pfam" id="PF00275">
    <property type="entry name" value="EPSP_synthase"/>
    <property type="match status" value="1"/>
</dbReference>
<evidence type="ECO:0000259" key="13">
    <source>
        <dbReference type="Pfam" id="PF00275"/>
    </source>
</evidence>
<dbReference type="NCBIfam" id="TIGR01072">
    <property type="entry name" value="murA"/>
    <property type="match status" value="1"/>
</dbReference>
<keyword evidence="5 12" id="KW-0808">Transferase</keyword>
<dbReference type="AlphaFoldDB" id="A0A9D1SXW8"/>
<keyword evidence="8 12" id="KW-0131">Cell cycle</keyword>
<evidence type="ECO:0000256" key="11">
    <source>
        <dbReference type="ARBA" id="ARBA00047527"/>
    </source>
</evidence>
<evidence type="ECO:0000256" key="5">
    <source>
        <dbReference type="ARBA" id="ARBA00022679"/>
    </source>
</evidence>
<comment type="catalytic activity">
    <reaction evidence="11 12">
        <text>phosphoenolpyruvate + UDP-N-acetyl-alpha-D-glucosamine = UDP-N-acetyl-3-O-(1-carboxyvinyl)-alpha-D-glucosamine + phosphate</text>
        <dbReference type="Rhea" id="RHEA:18681"/>
        <dbReference type="ChEBI" id="CHEBI:43474"/>
        <dbReference type="ChEBI" id="CHEBI:57705"/>
        <dbReference type="ChEBI" id="CHEBI:58702"/>
        <dbReference type="ChEBI" id="CHEBI:68483"/>
        <dbReference type="EC" id="2.5.1.7"/>
    </reaction>
</comment>
<dbReference type="EMBL" id="DVOH01000022">
    <property type="protein sequence ID" value="HIV00116.1"/>
    <property type="molecule type" value="Genomic_DNA"/>
</dbReference>
<dbReference type="GO" id="GO:0071555">
    <property type="term" value="P:cell wall organization"/>
    <property type="evidence" value="ECO:0007669"/>
    <property type="project" value="UniProtKB-KW"/>
</dbReference>
<comment type="pathway">
    <text evidence="2 12">Cell wall biogenesis; peptidoglycan biosynthesis.</text>
</comment>
<evidence type="ECO:0000256" key="6">
    <source>
        <dbReference type="ARBA" id="ARBA00022960"/>
    </source>
</evidence>
<feature type="modified residue" description="2-(S-cysteinyl)pyruvic acid O-phosphothioketal" evidence="12">
    <location>
        <position position="116"/>
    </location>
</feature>
<dbReference type="InterPro" id="IPR001986">
    <property type="entry name" value="Enolpyruvate_Tfrase_dom"/>
</dbReference>
<keyword evidence="9 12" id="KW-0961">Cell wall biogenesis/degradation</keyword>
<dbReference type="PANTHER" id="PTHR43783:SF1">
    <property type="entry name" value="UDP-N-ACETYLGLUCOSAMINE 1-CARBOXYVINYLTRANSFERASE"/>
    <property type="match status" value="1"/>
</dbReference>
<feature type="binding site" evidence="12">
    <location>
        <begin position="22"/>
        <end position="23"/>
    </location>
    <ligand>
        <name>phosphoenolpyruvate</name>
        <dbReference type="ChEBI" id="CHEBI:58702"/>
    </ligand>
</feature>
<feature type="binding site" evidence="12">
    <location>
        <position position="305"/>
    </location>
    <ligand>
        <name>UDP-N-acetyl-alpha-D-glucosamine</name>
        <dbReference type="ChEBI" id="CHEBI:57705"/>
    </ligand>
</feature>
<dbReference type="GO" id="GO:0005737">
    <property type="term" value="C:cytoplasm"/>
    <property type="evidence" value="ECO:0007669"/>
    <property type="project" value="UniProtKB-SubCell"/>
</dbReference>
<reference evidence="14" key="1">
    <citation type="submission" date="2020-10" db="EMBL/GenBank/DDBJ databases">
        <authorList>
            <person name="Gilroy R."/>
        </authorList>
    </citation>
    <scope>NUCLEOTIDE SEQUENCE</scope>
    <source>
        <strain evidence="14">23406</strain>
    </source>
</reference>
<keyword evidence="6 12" id="KW-0133">Cell shape</keyword>
<feature type="active site" description="Proton donor" evidence="12">
    <location>
        <position position="116"/>
    </location>
</feature>
<evidence type="ECO:0000256" key="9">
    <source>
        <dbReference type="ARBA" id="ARBA00023316"/>
    </source>
</evidence>
<gene>
    <name evidence="12 14" type="primary">murA</name>
    <name evidence="14" type="ORF">IAB14_03250</name>
</gene>
<organism evidence="14 15">
    <name type="scientific">Candidatus Stercoripulliclostridium merdipullorum</name>
    <dbReference type="NCBI Taxonomy" id="2840952"/>
    <lineage>
        <taxon>Bacteria</taxon>
        <taxon>Bacillati</taxon>
        <taxon>Bacillota</taxon>
        <taxon>Clostridia</taxon>
        <taxon>Eubacteriales</taxon>
        <taxon>Candidatus Stercoripulliclostridium</taxon>
    </lineage>
</organism>
<feature type="binding site" evidence="12">
    <location>
        <begin position="121"/>
        <end position="125"/>
    </location>
    <ligand>
        <name>UDP-N-acetyl-alpha-D-glucosamine</name>
        <dbReference type="ChEBI" id="CHEBI:57705"/>
    </ligand>
</feature>
<evidence type="ECO:0000256" key="2">
    <source>
        <dbReference type="ARBA" id="ARBA00004752"/>
    </source>
</evidence>
<dbReference type="InterPro" id="IPR005750">
    <property type="entry name" value="UDP_GlcNAc_COvinyl_MurA"/>
</dbReference>
<dbReference type="GO" id="GO:0051301">
    <property type="term" value="P:cell division"/>
    <property type="evidence" value="ECO:0007669"/>
    <property type="project" value="UniProtKB-KW"/>
</dbReference>
<dbReference type="GO" id="GO:0008360">
    <property type="term" value="P:regulation of cell shape"/>
    <property type="evidence" value="ECO:0007669"/>
    <property type="project" value="UniProtKB-KW"/>
</dbReference>
<feature type="domain" description="Enolpyruvate transferase" evidence="13">
    <location>
        <begin position="7"/>
        <end position="406"/>
    </location>
</feature>
<dbReference type="InterPro" id="IPR036968">
    <property type="entry name" value="Enolpyruvate_Tfrase_sf"/>
</dbReference>
<evidence type="ECO:0000256" key="12">
    <source>
        <dbReference type="HAMAP-Rule" id="MF_00111"/>
    </source>
</evidence>